<dbReference type="InterPro" id="IPR036236">
    <property type="entry name" value="Znf_C2H2_sf"/>
</dbReference>
<evidence type="ECO:0000256" key="9">
    <source>
        <dbReference type="PROSITE-ProRule" id="PRU00042"/>
    </source>
</evidence>
<dbReference type="Gene3D" id="3.30.160.60">
    <property type="entry name" value="Classic Zinc Finger"/>
    <property type="match status" value="5"/>
</dbReference>
<dbReference type="Pfam" id="PF00096">
    <property type="entry name" value="zf-C2H2"/>
    <property type="match status" value="5"/>
</dbReference>
<feature type="domain" description="C2H2-type" evidence="11">
    <location>
        <begin position="218"/>
        <end position="245"/>
    </location>
</feature>
<reference evidence="12 13" key="1">
    <citation type="journal article" date="2022" name="Allergy">
        <title>Genome assembly and annotation of Periplaneta americana reveal a comprehensive cockroach allergen profile.</title>
        <authorList>
            <person name="Wang L."/>
            <person name="Xiong Q."/>
            <person name="Saelim N."/>
            <person name="Wang L."/>
            <person name="Nong W."/>
            <person name="Wan A.T."/>
            <person name="Shi M."/>
            <person name="Liu X."/>
            <person name="Cao Q."/>
            <person name="Hui J.H.L."/>
            <person name="Sookrung N."/>
            <person name="Leung T.F."/>
            <person name="Tungtrongchitr A."/>
            <person name="Tsui S.K.W."/>
        </authorList>
    </citation>
    <scope>NUCLEOTIDE SEQUENCE [LARGE SCALE GENOMIC DNA]</scope>
    <source>
        <strain evidence="12">PWHHKU_190912</strain>
    </source>
</reference>
<sequence>MSPGSSTESYPAFARIGLRENPGENLNQVTCPDRDSNPGHLVSQPDALTVTPQLSVVMDAIKTEPEVDPLTVQSCDDAVKEETNSSPDEGNLLDLHVTEIKEECVDDTYDHTSEMKFEEIILSSNFPIVKSEAEEELCDLDTVKDELKLEVTTEENEILTDSFSDSRDITISSEYEDIAHKEHKTVFEATKHSVSSAKNLRAYTDEKRSTCDVCGKPYKCSVCGQCFTRSNNLKRHRLLHTGEKPFKCQVCAKCFTQPNDLKKHERQHTDEKPFKCDECGKCFRQRITLKIHEFQHSGEKPFKCDICGMYFTQSSDLKRHSRLHTGEKPFKCDVCGRCFTQSSTLKRHGKRH</sequence>
<feature type="domain" description="C2H2-type" evidence="11">
    <location>
        <begin position="274"/>
        <end position="301"/>
    </location>
</feature>
<evidence type="ECO:0000313" key="12">
    <source>
        <dbReference type="EMBL" id="KAJ4425392.1"/>
    </source>
</evidence>
<feature type="region of interest" description="Disordered" evidence="10">
    <location>
        <begin position="18"/>
        <end position="45"/>
    </location>
</feature>
<evidence type="ECO:0000313" key="13">
    <source>
        <dbReference type="Proteomes" id="UP001148838"/>
    </source>
</evidence>
<evidence type="ECO:0000256" key="10">
    <source>
        <dbReference type="SAM" id="MobiDB-lite"/>
    </source>
</evidence>
<feature type="domain" description="C2H2-type" evidence="11">
    <location>
        <begin position="246"/>
        <end position="273"/>
    </location>
</feature>
<gene>
    <name evidence="12" type="ORF">ANN_28007</name>
</gene>
<comment type="subcellular location">
    <subcellularLocation>
        <location evidence="1">Nucleus</location>
    </subcellularLocation>
</comment>
<dbReference type="SMART" id="SM00355">
    <property type="entry name" value="ZnF_C2H2"/>
    <property type="match status" value="5"/>
</dbReference>
<evidence type="ECO:0000256" key="8">
    <source>
        <dbReference type="ARBA" id="ARBA00023242"/>
    </source>
</evidence>
<feature type="domain" description="C2H2-type" evidence="11">
    <location>
        <begin position="302"/>
        <end position="329"/>
    </location>
</feature>
<dbReference type="EMBL" id="JAJSOF020000043">
    <property type="protein sequence ID" value="KAJ4425392.1"/>
    <property type="molecule type" value="Genomic_DNA"/>
</dbReference>
<keyword evidence="8" id="KW-0539">Nucleus</keyword>
<keyword evidence="7" id="KW-0804">Transcription</keyword>
<evidence type="ECO:0000256" key="1">
    <source>
        <dbReference type="ARBA" id="ARBA00004123"/>
    </source>
</evidence>
<evidence type="ECO:0000256" key="5">
    <source>
        <dbReference type="ARBA" id="ARBA00022833"/>
    </source>
</evidence>
<dbReference type="SUPFAM" id="SSF57667">
    <property type="entry name" value="beta-beta-alpha zinc fingers"/>
    <property type="match status" value="3"/>
</dbReference>
<dbReference type="PANTHER" id="PTHR24394">
    <property type="entry name" value="ZINC FINGER PROTEIN"/>
    <property type="match status" value="1"/>
</dbReference>
<dbReference type="InterPro" id="IPR013087">
    <property type="entry name" value="Znf_C2H2_type"/>
</dbReference>
<evidence type="ECO:0000256" key="4">
    <source>
        <dbReference type="ARBA" id="ARBA00022771"/>
    </source>
</evidence>
<keyword evidence="4 9" id="KW-0863">Zinc-finger</keyword>
<keyword evidence="5" id="KW-0862">Zinc</keyword>
<keyword evidence="6" id="KW-0805">Transcription regulation</keyword>
<dbReference type="PROSITE" id="PS00028">
    <property type="entry name" value="ZINC_FINGER_C2H2_1"/>
    <property type="match status" value="5"/>
</dbReference>
<proteinExistence type="predicted"/>
<evidence type="ECO:0000256" key="7">
    <source>
        <dbReference type="ARBA" id="ARBA00023163"/>
    </source>
</evidence>
<name>A0ABQ8RUQ4_PERAM</name>
<keyword evidence="2" id="KW-0479">Metal-binding</keyword>
<evidence type="ECO:0000259" key="11">
    <source>
        <dbReference type="PROSITE" id="PS50157"/>
    </source>
</evidence>
<evidence type="ECO:0000256" key="6">
    <source>
        <dbReference type="ARBA" id="ARBA00023015"/>
    </source>
</evidence>
<dbReference type="PROSITE" id="PS50157">
    <property type="entry name" value="ZINC_FINGER_C2H2_2"/>
    <property type="match status" value="5"/>
</dbReference>
<comment type="caution">
    <text evidence="12">The sequence shown here is derived from an EMBL/GenBank/DDBJ whole genome shotgun (WGS) entry which is preliminary data.</text>
</comment>
<organism evidence="12 13">
    <name type="scientific">Periplaneta americana</name>
    <name type="common">American cockroach</name>
    <name type="synonym">Blatta americana</name>
    <dbReference type="NCBI Taxonomy" id="6978"/>
    <lineage>
        <taxon>Eukaryota</taxon>
        <taxon>Metazoa</taxon>
        <taxon>Ecdysozoa</taxon>
        <taxon>Arthropoda</taxon>
        <taxon>Hexapoda</taxon>
        <taxon>Insecta</taxon>
        <taxon>Pterygota</taxon>
        <taxon>Neoptera</taxon>
        <taxon>Polyneoptera</taxon>
        <taxon>Dictyoptera</taxon>
        <taxon>Blattodea</taxon>
        <taxon>Blattoidea</taxon>
        <taxon>Blattidae</taxon>
        <taxon>Blattinae</taxon>
        <taxon>Periplaneta</taxon>
    </lineage>
</organism>
<keyword evidence="3" id="KW-0677">Repeat</keyword>
<dbReference type="PANTHER" id="PTHR24394:SF48">
    <property type="entry name" value="ZINC FINGER PROTEIN 771"/>
    <property type="match status" value="1"/>
</dbReference>
<feature type="domain" description="C2H2-type" evidence="11">
    <location>
        <begin position="330"/>
        <end position="352"/>
    </location>
</feature>
<evidence type="ECO:0000256" key="2">
    <source>
        <dbReference type="ARBA" id="ARBA00022723"/>
    </source>
</evidence>
<dbReference type="Proteomes" id="UP001148838">
    <property type="component" value="Unassembled WGS sequence"/>
</dbReference>
<evidence type="ECO:0000256" key="3">
    <source>
        <dbReference type="ARBA" id="ARBA00022737"/>
    </source>
</evidence>
<protein>
    <recommendedName>
        <fullName evidence="11">C2H2-type domain-containing protein</fullName>
    </recommendedName>
</protein>
<accession>A0ABQ8RUQ4</accession>
<keyword evidence="13" id="KW-1185">Reference proteome</keyword>